<dbReference type="Pfam" id="PF07654">
    <property type="entry name" value="C1-set"/>
    <property type="match status" value="2"/>
</dbReference>
<evidence type="ECO:0000256" key="6">
    <source>
        <dbReference type="SAM" id="SignalP"/>
    </source>
</evidence>
<dbReference type="RefSeq" id="XP_032054449.1">
    <property type="nucleotide sequence ID" value="XM_032198558.1"/>
</dbReference>
<evidence type="ECO:0000256" key="5">
    <source>
        <dbReference type="SAM" id="Phobius"/>
    </source>
</evidence>
<keyword evidence="8" id="KW-1185">Reference proteome</keyword>
<dbReference type="SMART" id="SM00408">
    <property type="entry name" value="IGc2"/>
    <property type="match status" value="1"/>
</dbReference>
<evidence type="ECO:0000259" key="7">
    <source>
        <dbReference type="PROSITE" id="PS50835"/>
    </source>
</evidence>
<dbReference type="Gene3D" id="2.60.40.10">
    <property type="entry name" value="Immunoglobulins"/>
    <property type="match status" value="3"/>
</dbReference>
<keyword evidence="1 6" id="KW-0732">Signal</keyword>
<dbReference type="AlphaFoldDB" id="A0A6J3DUR6"/>
<evidence type="ECO:0000313" key="8">
    <source>
        <dbReference type="Proteomes" id="UP000504639"/>
    </source>
</evidence>
<gene>
    <name evidence="9" type="primary">LOC116495841</name>
</gene>
<feature type="chain" id="PRO_5026793112" evidence="6">
    <location>
        <begin position="25"/>
        <end position="389"/>
    </location>
</feature>
<feature type="domain" description="Ig-like" evidence="7">
    <location>
        <begin position="139"/>
        <end position="231"/>
    </location>
</feature>
<dbReference type="Proteomes" id="UP000504639">
    <property type="component" value="Chromosome 16"/>
</dbReference>
<accession>A0A6J3DUR6</accession>
<protein>
    <submittedName>
        <fullName evidence="9">Tyrosine-protein phosphatase non-receptor type substrate 1-like</fullName>
    </submittedName>
</protein>
<evidence type="ECO:0000256" key="4">
    <source>
        <dbReference type="ARBA" id="ARBA00023319"/>
    </source>
</evidence>
<dbReference type="KEGG" id="aful:116495841"/>
<keyword evidence="5" id="KW-0472">Membrane</keyword>
<dbReference type="InterPro" id="IPR003598">
    <property type="entry name" value="Ig_sub2"/>
</dbReference>
<proteinExistence type="predicted"/>
<dbReference type="Pfam" id="PF07686">
    <property type="entry name" value="V-set"/>
    <property type="match status" value="1"/>
</dbReference>
<name>A0A6J3DUR6_AYTFU</name>
<feature type="domain" description="Ig-like" evidence="7">
    <location>
        <begin position="20"/>
        <end position="112"/>
    </location>
</feature>
<dbReference type="GeneID" id="116495841"/>
<feature type="signal peptide" evidence="6">
    <location>
        <begin position="1"/>
        <end position="24"/>
    </location>
</feature>
<sequence length="389" mass="42651">MAPVTQALPLACLLLLGSAPGADAQAGFQLQQPQKEVSVRVGETLTLSCTVTEGGPIGPVKWLKGWGSDNKTIYDQKDPSSSWGTMAVNESNTDFTILIRDVRPEDAGTYYCVKFRKTVSGEELYRRGEGTVVVVQARPSNPTVSGPSDRVEPGNMASFTCNSWGFFPSDIRVKWYKDRTLIQPQPNLITPGPLNFTYRLSSTVTVTLQKDDIRSELTCQVLHTTLTAPLTRSYHLSQVLRVPPKVVMAEPPGPVGLNETVSFTCEVQGFYPGSVTITWLENGKEMNTGSTPQPTETPEGLFELRSTVAVQAMPEKNGSVFTCRVVHEGQDPLSRNATLWVAASGQKESNSPYTNGFHLLSSPGLWLCMLLEKATLGLVLFFLFKRWQA</sequence>
<dbReference type="InterPro" id="IPR007110">
    <property type="entry name" value="Ig-like_dom"/>
</dbReference>
<dbReference type="InterPro" id="IPR003599">
    <property type="entry name" value="Ig_sub"/>
</dbReference>
<evidence type="ECO:0000256" key="1">
    <source>
        <dbReference type="ARBA" id="ARBA00022729"/>
    </source>
</evidence>
<dbReference type="FunFam" id="2.60.40.10:FF:000295">
    <property type="entry name" value="Tyrosine-protein phosphatase non-receptor type substrate 1"/>
    <property type="match status" value="1"/>
</dbReference>
<keyword evidence="2" id="KW-1015">Disulfide bond</keyword>
<keyword evidence="3" id="KW-0325">Glycoprotein</keyword>
<dbReference type="SMART" id="SM00407">
    <property type="entry name" value="IGc1"/>
    <property type="match status" value="2"/>
</dbReference>
<dbReference type="PROSITE" id="PS50835">
    <property type="entry name" value="IG_LIKE"/>
    <property type="match status" value="3"/>
</dbReference>
<dbReference type="InterPro" id="IPR003006">
    <property type="entry name" value="Ig/MHC_CS"/>
</dbReference>
<dbReference type="InterPro" id="IPR036179">
    <property type="entry name" value="Ig-like_dom_sf"/>
</dbReference>
<feature type="transmembrane region" description="Helical" evidence="5">
    <location>
        <begin position="364"/>
        <end position="384"/>
    </location>
</feature>
<dbReference type="SMART" id="SM00409">
    <property type="entry name" value="IG"/>
    <property type="match status" value="3"/>
</dbReference>
<feature type="domain" description="Ig-like" evidence="7">
    <location>
        <begin position="244"/>
        <end position="334"/>
    </location>
</feature>
<dbReference type="InParanoid" id="A0A6J3DUR6"/>
<dbReference type="InterPro" id="IPR003597">
    <property type="entry name" value="Ig_C1-set"/>
</dbReference>
<keyword evidence="5" id="KW-0812">Transmembrane</keyword>
<dbReference type="SMART" id="SM00406">
    <property type="entry name" value="IGv"/>
    <property type="match status" value="1"/>
</dbReference>
<dbReference type="InterPro" id="IPR051755">
    <property type="entry name" value="Ig-like_CS_Receptor"/>
</dbReference>
<dbReference type="InterPro" id="IPR013106">
    <property type="entry name" value="Ig_V-set"/>
</dbReference>
<evidence type="ECO:0000313" key="9">
    <source>
        <dbReference type="RefSeq" id="XP_032054449.1"/>
    </source>
</evidence>
<keyword evidence="4" id="KW-0393">Immunoglobulin domain</keyword>
<reference evidence="9" key="1">
    <citation type="submission" date="2025-08" db="UniProtKB">
        <authorList>
            <consortium name="RefSeq"/>
        </authorList>
    </citation>
    <scope>IDENTIFICATION</scope>
    <source>
        <tissue evidence="9">Lung</tissue>
    </source>
</reference>
<evidence type="ECO:0000256" key="2">
    <source>
        <dbReference type="ARBA" id="ARBA00023157"/>
    </source>
</evidence>
<keyword evidence="5" id="KW-1133">Transmembrane helix</keyword>
<evidence type="ECO:0000256" key="3">
    <source>
        <dbReference type="ARBA" id="ARBA00023180"/>
    </source>
</evidence>
<dbReference type="PROSITE" id="PS00290">
    <property type="entry name" value="IG_MHC"/>
    <property type="match status" value="1"/>
</dbReference>
<organism evidence="8 9">
    <name type="scientific">Aythya fuligula</name>
    <name type="common">Tufted duck</name>
    <name type="synonym">Anas fuligula</name>
    <dbReference type="NCBI Taxonomy" id="219594"/>
    <lineage>
        <taxon>Eukaryota</taxon>
        <taxon>Metazoa</taxon>
        <taxon>Chordata</taxon>
        <taxon>Craniata</taxon>
        <taxon>Vertebrata</taxon>
        <taxon>Euteleostomi</taxon>
        <taxon>Archelosauria</taxon>
        <taxon>Archosauria</taxon>
        <taxon>Dinosauria</taxon>
        <taxon>Saurischia</taxon>
        <taxon>Theropoda</taxon>
        <taxon>Coelurosauria</taxon>
        <taxon>Aves</taxon>
        <taxon>Neognathae</taxon>
        <taxon>Galloanserae</taxon>
        <taxon>Anseriformes</taxon>
        <taxon>Anatidae</taxon>
        <taxon>Aythyinae</taxon>
        <taxon>Aythya</taxon>
    </lineage>
</organism>
<dbReference type="PANTHER" id="PTHR19971">
    <property type="entry name" value="SIGNAL-REGULATORY PROTEIN BETA"/>
    <property type="match status" value="1"/>
</dbReference>
<dbReference type="SUPFAM" id="SSF48726">
    <property type="entry name" value="Immunoglobulin"/>
    <property type="match status" value="3"/>
</dbReference>
<dbReference type="InterPro" id="IPR013783">
    <property type="entry name" value="Ig-like_fold"/>
</dbReference>